<evidence type="ECO:0000256" key="7">
    <source>
        <dbReference type="ARBA" id="ARBA00023125"/>
    </source>
</evidence>
<dbReference type="Gene3D" id="1.10.860.10">
    <property type="entry name" value="DNAb Helicase, Chain A"/>
    <property type="match status" value="1"/>
</dbReference>
<evidence type="ECO:0000313" key="12">
    <source>
        <dbReference type="EMBL" id="KIL35847.1"/>
    </source>
</evidence>
<name>A0ABR5A5X3_9BACL</name>
<evidence type="ECO:0000313" key="13">
    <source>
        <dbReference type="Proteomes" id="UP000054526"/>
    </source>
</evidence>
<dbReference type="EC" id="5.6.2.3" evidence="9"/>
<evidence type="ECO:0000256" key="9">
    <source>
        <dbReference type="ARBA" id="ARBA00044969"/>
    </source>
</evidence>
<evidence type="ECO:0000256" key="2">
    <source>
        <dbReference type="ARBA" id="ARBA00022705"/>
    </source>
</evidence>
<dbReference type="SUPFAM" id="SSF48024">
    <property type="entry name" value="N-terminal domain of DnaB helicase"/>
    <property type="match status" value="1"/>
</dbReference>
<evidence type="ECO:0000256" key="10">
    <source>
        <dbReference type="ARBA" id="ARBA00048954"/>
    </source>
</evidence>
<proteinExistence type="inferred from homology"/>
<evidence type="ECO:0000256" key="8">
    <source>
        <dbReference type="ARBA" id="ARBA00023235"/>
    </source>
</evidence>
<keyword evidence="13" id="KW-1185">Reference proteome</keyword>
<accession>A0ABR5A5X3</accession>
<comment type="caution">
    <text evidence="12">The sequence shown here is derived from an EMBL/GenBank/DDBJ whole genome shotgun (WGS) entry which is preliminary data.</text>
</comment>
<evidence type="ECO:0000256" key="4">
    <source>
        <dbReference type="ARBA" id="ARBA00022801"/>
    </source>
</evidence>
<keyword evidence="3" id="KW-0547">Nucleotide-binding</keyword>
<comment type="catalytic activity">
    <reaction evidence="10">
        <text>ATP + H2O = ADP + phosphate + H(+)</text>
        <dbReference type="Rhea" id="RHEA:13065"/>
        <dbReference type="ChEBI" id="CHEBI:15377"/>
        <dbReference type="ChEBI" id="CHEBI:15378"/>
        <dbReference type="ChEBI" id="CHEBI:30616"/>
        <dbReference type="ChEBI" id="CHEBI:43474"/>
        <dbReference type="ChEBI" id="CHEBI:456216"/>
        <dbReference type="EC" id="5.6.2.3"/>
    </reaction>
</comment>
<sequence length="450" mass="51343">MSLFDQDVQTEQSFLGCLLKEPDRINQWGDQFEDSDFIHSSHKLLWIAMRHLYKKGKPVDAVHLKDLFRAGKKLEEFGEMSYIRDLKESVPYAGHCDHYGELVRTNSAYRKVKEYADKLNELVHTRDGDTEAEVFDLVEKFGKSLQSKTISALSKITVERMDEQRKKPPQMIKTGFPAFDGWSGGIGRQWLHVLSGRSGTGKTAKAAQMTYNMAKQDEGAVIFWSQEMPTERIGQRIVSNLTGINYGKIFKNVLTDEEIQRCRKVEAEIESLPIYFDDSPSVTIGHVKSVASAFKRTHGRIAAIFVDYLTHMDIKQDKGQSRATAVGDVARKMKMLARELDCAVILLAQINREAADETTRPRKHHLKESGDIEQAADTIEILWADASDTQDENTKTITAIIDKGRYTGERDFKYEFKSNVQRFTDYVKPIDYTPNQDGFITAHEKGRKKR</sequence>
<evidence type="ECO:0000256" key="6">
    <source>
        <dbReference type="ARBA" id="ARBA00022840"/>
    </source>
</evidence>
<dbReference type="PANTHER" id="PTHR30153:SF2">
    <property type="entry name" value="REPLICATIVE DNA HELICASE"/>
    <property type="match status" value="1"/>
</dbReference>
<dbReference type="PROSITE" id="PS51199">
    <property type="entry name" value="SF4_HELICASE"/>
    <property type="match status" value="1"/>
</dbReference>
<dbReference type="Gene3D" id="3.40.50.300">
    <property type="entry name" value="P-loop containing nucleotide triphosphate hydrolases"/>
    <property type="match status" value="1"/>
</dbReference>
<feature type="domain" description="SF4 helicase" evidence="11">
    <location>
        <begin position="165"/>
        <end position="430"/>
    </location>
</feature>
<dbReference type="InterPro" id="IPR027417">
    <property type="entry name" value="P-loop_NTPase"/>
</dbReference>
<dbReference type="Pfam" id="PF03796">
    <property type="entry name" value="DnaB_C"/>
    <property type="match status" value="1"/>
</dbReference>
<keyword evidence="2" id="KW-0235">DNA replication</keyword>
<keyword evidence="8" id="KW-0413">Isomerase</keyword>
<dbReference type="PANTHER" id="PTHR30153">
    <property type="entry name" value="REPLICATIVE DNA HELICASE DNAB"/>
    <property type="match status" value="1"/>
</dbReference>
<keyword evidence="6" id="KW-0067">ATP-binding</keyword>
<dbReference type="InterPro" id="IPR036185">
    <property type="entry name" value="DNA_heli_DnaB-like_N_sf"/>
</dbReference>
<evidence type="ECO:0000256" key="1">
    <source>
        <dbReference type="ARBA" id="ARBA00008428"/>
    </source>
</evidence>
<dbReference type="InterPro" id="IPR016136">
    <property type="entry name" value="DNA_helicase_N/primase_C"/>
</dbReference>
<keyword evidence="4" id="KW-0378">Hydrolase</keyword>
<comment type="similarity">
    <text evidence="1">Belongs to the helicase family. DnaB subfamily.</text>
</comment>
<reference evidence="12 13" key="1">
    <citation type="submission" date="2014-12" db="EMBL/GenBank/DDBJ databases">
        <title>Draft genome sequence of Cohnella kolymensis strain B-2846.</title>
        <authorList>
            <person name="Karlyshev A.V."/>
            <person name="Kudryashova E.B."/>
        </authorList>
    </citation>
    <scope>NUCLEOTIDE SEQUENCE [LARGE SCALE GENOMIC DNA]</scope>
    <source>
        <strain evidence="12 13">VKM B-2846</strain>
    </source>
</reference>
<gene>
    <name evidence="12" type="ORF">SD71_10655</name>
</gene>
<keyword evidence="5" id="KW-0347">Helicase</keyword>
<keyword evidence="7" id="KW-0238">DNA-binding</keyword>
<dbReference type="EMBL" id="JXAL01000016">
    <property type="protein sequence ID" value="KIL35847.1"/>
    <property type="molecule type" value="Genomic_DNA"/>
</dbReference>
<dbReference type="Pfam" id="PF00772">
    <property type="entry name" value="DnaB"/>
    <property type="match status" value="1"/>
</dbReference>
<dbReference type="InterPro" id="IPR007694">
    <property type="entry name" value="DNA_helicase_DnaB-like_C"/>
</dbReference>
<dbReference type="InterPro" id="IPR007693">
    <property type="entry name" value="DNA_helicase_DnaB-like_N"/>
</dbReference>
<dbReference type="SUPFAM" id="SSF52540">
    <property type="entry name" value="P-loop containing nucleoside triphosphate hydrolases"/>
    <property type="match status" value="1"/>
</dbReference>
<dbReference type="RefSeq" id="WP_041062528.1">
    <property type="nucleotide sequence ID" value="NZ_JXAL01000016.1"/>
</dbReference>
<evidence type="ECO:0000256" key="3">
    <source>
        <dbReference type="ARBA" id="ARBA00022741"/>
    </source>
</evidence>
<protein>
    <recommendedName>
        <fullName evidence="9">DNA 5'-3' helicase</fullName>
        <ecNumber evidence="9">5.6.2.3</ecNumber>
    </recommendedName>
</protein>
<dbReference type="Proteomes" id="UP000054526">
    <property type="component" value="Unassembled WGS sequence"/>
</dbReference>
<evidence type="ECO:0000259" key="11">
    <source>
        <dbReference type="PROSITE" id="PS51199"/>
    </source>
</evidence>
<evidence type="ECO:0000256" key="5">
    <source>
        <dbReference type="ARBA" id="ARBA00022806"/>
    </source>
</evidence>
<organism evidence="12 13">
    <name type="scientific">Cohnella kolymensis</name>
    <dbReference type="NCBI Taxonomy" id="1590652"/>
    <lineage>
        <taxon>Bacteria</taxon>
        <taxon>Bacillati</taxon>
        <taxon>Bacillota</taxon>
        <taxon>Bacilli</taxon>
        <taxon>Bacillales</taxon>
        <taxon>Paenibacillaceae</taxon>
        <taxon>Cohnella</taxon>
    </lineage>
</organism>